<dbReference type="Pfam" id="PF00646">
    <property type="entry name" value="F-box"/>
    <property type="match status" value="1"/>
</dbReference>
<feature type="transmembrane region" description="Helical" evidence="1">
    <location>
        <begin position="21"/>
        <end position="43"/>
    </location>
</feature>
<organism evidence="3 4">
    <name type="scientific">Taxus chinensis</name>
    <name type="common">Chinese yew</name>
    <name type="synonym">Taxus wallichiana var. chinensis</name>
    <dbReference type="NCBI Taxonomy" id="29808"/>
    <lineage>
        <taxon>Eukaryota</taxon>
        <taxon>Viridiplantae</taxon>
        <taxon>Streptophyta</taxon>
        <taxon>Embryophyta</taxon>
        <taxon>Tracheophyta</taxon>
        <taxon>Spermatophyta</taxon>
        <taxon>Pinopsida</taxon>
        <taxon>Pinidae</taxon>
        <taxon>Conifers II</taxon>
        <taxon>Cupressales</taxon>
        <taxon>Taxaceae</taxon>
        <taxon>Taxus</taxon>
    </lineage>
</organism>
<dbReference type="Gene3D" id="1.20.1280.50">
    <property type="match status" value="1"/>
</dbReference>
<accession>A0AA38G2W0</accession>
<evidence type="ECO:0000313" key="3">
    <source>
        <dbReference type="EMBL" id="KAH9315252.1"/>
    </source>
</evidence>
<keyword evidence="1" id="KW-0472">Membrane</keyword>
<proteinExistence type="predicted"/>
<dbReference type="InterPro" id="IPR036047">
    <property type="entry name" value="F-box-like_dom_sf"/>
</dbReference>
<dbReference type="InterPro" id="IPR001810">
    <property type="entry name" value="F-box_dom"/>
</dbReference>
<comment type="caution">
    <text evidence="3">The sequence shown here is derived from an EMBL/GenBank/DDBJ whole genome shotgun (WGS) entry which is preliminary data.</text>
</comment>
<feature type="non-terminal residue" evidence="3">
    <location>
        <position position="203"/>
    </location>
</feature>
<dbReference type="InterPro" id="IPR050796">
    <property type="entry name" value="SCF_F-box_component"/>
</dbReference>
<reference evidence="3 4" key="1">
    <citation type="journal article" date="2021" name="Nat. Plants">
        <title>The Taxus genome provides insights into paclitaxel biosynthesis.</title>
        <authorList>
            <person name="Xiong X."/>
            <person name="Gou J."/>
            <person name="Liao Q."/>
            <person name="Li Y."/>
            <person name="Zhou Q."/>
            <person name="Bi G."/>
            <person name="Li C."/>
            <person name="Du R."/>
            <person name="Wang X."/>
            <person name="Sun T."/>
            <person name="Guo L."/>
            <person name="Liang H."/>
            <person name="Lu P."/>
            <person name="Wu Y."/>
            <person name="Zhang Z."/>
            <person name="Ro D.K."/>
            <person name="Shang Y."/>
            <person name="Huang S."/>
            <person name="Yan J."/>
        </authorList>
    </citation>
    <scope>NUCLEOTIDE SEQUENCE [LARGE SCALE GENOMIC DNA]</scope>
    <source>
        <strain evidence="3">Ta-2019</strain>
    </source>
</reference>
<evidence type="ECO:0000259" key="2">
    <source>
        <dbReference type="PROSITE" id="PS50181"/>
    </source>
</evidence>
<dbReference type="PROSITE" id="PS50181">
    <property type="entry name" value="FBOX"/>
    <property type="match status" value="1"/>
</dbReference>
<feature type="domain" description="F-box" evidence="2">
    <location>
        <begin position="19"/>
        <end position="65"/>
    </location>
</feature>
<evidence type="ECO:0000313" key="4">
    <source>
        <dbReference type="Proteomes" id="UP000824469"/>
    </source>
</evidence>
<gene>
    <name evidence="3" type="ORF">KI387_023879</name>
</gene>
<dbReference type="SUPFAM" id="SSF81383">
    <property type="entry name" value="F-box domain"/>
    <property type="match status" value="1"/>
</dbReference>
<name>A0AA38G2W0_TAXCH</name>
<dbReference type="Proteomes" id="UP000824469">
    <property type="component" value="Unassembled WGS sequence"/>
</dbReference>
<keyword evidence="1" id="KW-0812">Transmembrane</keyword>
<keyword evidence="4" id="KW-1185">Reference proteome</keyword>
<dbReference type="OMA" id="DAFTICN"/>
<dbReference type="PANTHER" id="PTHR31672">
    <property type="entry name" value="BNACNNG10540D PROTEIN"/>
    <property type="match status" value="1"/>
</dbReference>
<sequence length="203" mass="23380">MEYALVIAREMTMAFDDRGGMFLYFPYELLLIILAKLPIRYLVRIKAVSKRWNQILSSLDAFKLIHRNISLVFTPTFFIHSSDRGEKVEQLPSWVIEPTTREFYKFPIPKFPRLLFGNIIVDGCNGIYCLFHGLTIFSKRDAFTICNPGNNTFKRLPENKIVFWNFSAIAFDPSTAHFTLLLGLDENTSSSSNSSEEENESDT</sequence>
<dbReference type="SMART" id="SM00256">
    <property type="entry name" value="FBOX"/>
    <property type="match status" value="1"/>
</dbReference>
<dbReference type="AlphaFoldDB" id="A0AA38G2W0"/>
<dbReference type="EMBL" id="JAHRHJ020000005">
    <property type="protein sequence ID" value="KAH9315252.1"/>
    <property type="molecule type" value="Genomic_DNA"/>
</dbReference>
<protein>
    <recommendedName>
        <fullName evidence="2">F-box domain-containing protein</fullName>
    </recommendedName>
</protein>
<evidence type="ECO:0000256" key="1">
    <source>
        <dbReference type="SAM" id="Phobius"/>
    </source>
</evidence>
<keyword evidence="1" id="KW-1133">Transmembrane helix</keyword>